<evidence type="ECO:0000313" key="1">
    <source>
        <dbReference type="EMBL" id="MDU0343615.1"/>
    </source>
</evidence>
<protein>
    <submittedName>
        <fullName evidence="1">Uncharacterized protein</fullName>
    </submittedName>
</protein>
<gene>
    <name evidence="1" type="ORF">RKE40_27325</name>
</gene>
<dbReference type="RefSeq" id="WP_316021319.1">
    <property type="nucleotide sequence ID" value="NZ_JAWDID010000077.1"/>
</dbReference>
<name>A0ABU3SFN0_9HYPH</name>
<sequence>MSTLPRSFRHVRLVLAREKGAPQGDDRNGYDLLVPLDDDSRLDPAEWKANRAACRVRRFQPGQADMIGLLRRKPGGSWFIDYKEGEDDDEAGYRLGEERFVAGEYVSIHDGDEMHTYQVLSVNRP</sequence>
<accession>A0ABU3SFN0</accession>
<evidence type="ECO:0000313" key="2">
    <source>
        <dbReference type="Proteomes" id="UP001254257"/>
    </source>
</evidence>
<reference evidence="1 2" key="1">
    <citation type="submission" date="2023-09" db="EMBL/GenBank/DDBJ databases">
        <title>Whole genome shotgun sequencing (WGS) of Bosea sp. ZW T0_25, isolated from stored onions (Allium cepa).</title>
        <authorList>
            <person name="Stoll D.A."/>
            <person name="Huch M."/>
        </authorList>
    </citation>
    <scope>NUCLEOTIDE SEQUENCE [LARGE SCALE GENOMIC DNA]</scope>
    <source>
        <strain evidence="1 2">ZW T0_25</strain>
    </source>
</reference>
<comment type="caution">
    <text evidence="1">The sequence shown here is derived from an EMBL/GenBank/DDBJ whole genome shotgun (WGS) entry which is preliminary data.</text>
</comment>
<dbReference type="Proteomes" id="UP001254257">
    <property type="component" value="Unassembled WGS sequence"/>
</dbReference>
<keyword evidence="2" id="KW-1185">Reference proteome</keyword>
<organism evidence="1 2">
    <name type="scientific">Bosea rubneri</name>
    <dbReference type="NCBI Taxonomy" id="3075434"/>
    <lineage>
        <taxon>Bacteria</taxon>
        <taxon>Pseudomonadati</taxon>
        <taxon>Pseudomonadota</taxon>
        <taxon>Alphaproteobacteria</taxon>
        <taxon>Hyphomicrobiales</taxon>
        <taxon>Boseaceae</taxon>
        <taxon>Bosea</taxon>
    </lineage>
</organism>
<dbReference type="EMBL" id="JAWDID010000077">
    <property type="protein sequence ID" value="MDU0343615.1"/>
    <property type="molecule type" value="Genomic_DNA"/>
</dbReference>
<proteinExistence type="predicted"/>